<dbReference type="PATRIC" id="fig|292.27.peg.2738"/>
<evidence type="ECO:0000256" key="2">
    <source>
        <dbReference type="SAM" id="MobiDB-lite"/>
    </source>
</evidence>
<proteinExistence type="inferred from homology"/>
<feature type="region of interest" description="Disordered" evidence="2">
    <location>
        <begin position="429"/>
        <end position="448"/>
    </location>
</feature>
<dbReference type="Gene3D" id="1.10.630.10">
    <property type="entry name" value="Cytochrome P450"/>
    <property type="match status" value="1"/>
</dbReference>
<comment type="similarity">
    <text evidence="1">Belongs to the cytochrome P450 family.</text>
</comment>
<dbReference type="PROSITE" id="PS00086">
    <property type="entry name" value="CYTOCHROME_P450"/>
    <property type="match status" value="1"/>
</dbReference>
<dbReference type="GO" id="GO:0020037">
    <property type="term" value="F:heme binding"/>
    <property type="evidence" value="ECO:0007669"/>
    <property type="project" value="InterPro"/>
</dbReference>
<dbReference type="GO" id="GO:0005506">
    <property type="term" value="F:iron ion binding"/>
    <property type="evidence" value="ECO:0007669"/>
    <property type="project" value="InterPro"/>
</dbReference>
<dbReference type="PANTHER" id="PTHR46696">
    <property type="entry name" value="P450, PUTATIVE (EUROFUNG)-RELATED"/>
    <property type="match status" value="1"/>
</dbReference>
<accession>A0A0J5WZ87</accession>
<sequence length="448" mass="47673">MSFAFASNLFHAIALEAHSLGKGVLAGDEIAAKLASGSGDLAARLKAVLTDPAGLRSIFTSLRAFAPNIATDKTFVTAYPCDGSVIVTLAADVREVLDRQGDFEVVYEPRMCKITGGPNFFLGMQDGAEYQLNASIMRLAAQRGDVIDIIVPKARDAARRIVAAHPHEIDLPQVLTTVVPALMVREYFGVDTASVPDLVEWTTAMFWYLFADLQGDPVVESKALDYAGQCLGAIDAAIAKLDANPGGPVTVLKRAVALRDAGAGGFGGAGIRNNMIGLVIGAIPTISKACVQALDVLLDHPDMLAQAQAAAARGDEQAVGSILFEALRFNPVNPVIYRRATRDCEIASGTTRACQVKKGAMVFASNLSAMFDAAVVDDPDAFRTDRPWDIYILWGYGLHRCFGDAINRAIIPALMTPLLAGAPLARADGTAGRPDTETPFPQHFTVMR</sequence>
<comment type="caution">
    <text evidence="3">The sequence shown here is derived from an EMBL/GenBank/DDBJ whole genome shotgun (WGS) entry which is preliminary data.</text>
</comment>
<dbReference type="Proteomes" id="UP000036338">
    <property type="component" value="Unassembled WGS sequence"/>
</dbReference>
<name>A0A0J5WZ87_BURCE</name>
<dbReference type="GO" id="GO:0016705">
    <property type="term" value="F:oxidoreductase activity, acting on paired donors, with incorporation or reduction of molecular oxygen"/>
    <property type="evidence" value="ECO:0007669"/>
    <property type="project" value="InterPro"/>
</dbReference>
<evidence type="ECO:0000313" key="3">
    <source>
        <dbReference type="EMBL" id="KML57591.1"/>
    </source>
</evidence>
<evidence type="ECO:0000256" key="1">
    <source>
        <dbReference type="ARBA" id="ARBA00010617"/>
    </source>
</evidence>
<dbReference type="InterPro" id="IPR036396">
    <property type="entry name" value="Cyt_P450_sf"/>
</dbReference>
<dbReference type="SUPFAM" id="SSF48264">
    <property type="entry name" value="Cytochrome P450"/>
    <property type="match status" value="1"/>
</dbReference>
<evidence type="ECO:0000313" key="4">
    <source>
        <dbReference type="Proteomes" id="UP000036338"/>
    </source>
</evidence>
<dbReference type="PANTHER" id="PTHR46696:SF1">
    <property type="entry name" value="CYTOCHROME P450 YJIB-RELATED"/>
    <property type="match status" value="1"/>
</dbReference>
<dbReference type="AlphaFoldDB" id="A0A0J5WZ87"/>
<dbReference type="EMBL" id="LDWR01000022">
    <property type="protein sequence ID" value="KML57591.1"/>
    <property type="molecule type" value="Genomic_DNA"/>
</dbReference>
<protein>
    <recommendedName>
        <fullName evidence="5">Cytochrome P450</fullName>
    </recommendedName>
</protein>
<organism evidence="3 4">
    <name type="scientific">Burkholderia cepacia</name>
    <name type="common">Pseudomonas cepacia</name>
    <dbReference type="NCBI Taxonomy" id="292"/>
    <lineage>
        <taxon>Bacteria</taxon>
        <taxon>Pseudomonadati</taxon>
        <taxon>Pseudomonadota</taxon>
        <taxon>Betaproteobacteria</taxon>
        <taxon>Burkholderiales</taxon>
        <taxon>Burkholderiaceae</taxon>
        <taxon>Burkholderia</taxon>
        <taxon>Burkholderia cepacia complex</taxon>
    </lineage>
</organism>
<gene>
    <name evidence="3" type="ORF">VL15_14190</name>
</gene>
<reference evidence="3 4" key="1">
    <citation type="submission" date="2015-05" db="EMBL/GenBank/DDBJ databases">
        <title>Draft genome of Burkholderia cepacia LK29.</title>
        <authorList>
            <person name="Chan X.Y."/>
        </authorList>
    </citation>
    <scope>NUCLEOTIDE SEQUENCE [LARGE SCALE GENOMIC DNA]</scope>
    <source>
        <strain evidence="3 4">LK29</strain>
    </source>
</reference>
<dbReference type="RefSeq" id="WP_048246263.1">
    <property type="nucleotide sequence ID" value="NZ_LDWR01000022.1"/>
</dbReference>
<dbReference type="InterPro" id="IPR017972">
    <property type="entry name" value="Cyt_P450_CS"/>
</dbReference>
<evidence type="ECO:0008006" key="5">
    <source>
        <dbReference type="Google" id="ProtNLM"/>
    </source>
</evidence>
<dbReference type="GO" id="GO:0004497">
    <property type="term" value="F:monooxygenase activity"/>
    <property type="evidence" value="ECO:0007669"/>
    <property type="project" value="InterPro"/>
</dbReference>